<dbReference type="SUPFAM" id="SSF103473">
    <property type="entry name" value="MFS general substrate transporter"/>
    <property type="match status" value="1"/>
</dbReference>
<organism evidence="3 4">
    <name type="scientific">Burkholderia contaminans</name>
    <dbReference type="NCBI Taxonomy" id="488447"/>
    <lineage>
        <taxon>Bacteria</taxon>
        <taxon>Pseudomonadati</taxon>
        <taxon>Pseudomonadota</taxon>
        <taxon>Betaproteobacteria</taxon>
        <taxon>Burkholderiales</taxon>
        <taxon>Burkholderiaceae</taxon>
        <taxon>Burkholderia</taxon>
        <taxon>Burkholderia cepacia complex</taxon>
    </lineage>
</organism>
<evidence type="ECO:0000256" key="2">
    <source>
        <dbReference type="SAM" id="Phobius"/>
    </source>
</evidence>
<reference evidence="3 4" key="1">
    <citation type="submission" date="2018-08" db="EMBL/GenBank/DDBJ databases">
        <title>Comparative analysis of Burkholderia isolates from Puerto Rico.</title>
        <authorList>
            <person name="Hall C."/>
            <person name="Sahl J."/>
            <person name="Wagner D."/>
        </authorList>
    </citation>
    <scope>NUCLEOTIDE SEQUENCE [LARGE SCALE GENOMIC DNA]</scope>
    <source>
        <strain evidence="3 4">Bp9025</strain>
    </source>
</reference>
<protein>
    <submittedName>
        <fullName evidence="3">Uncharacterized protein</fullName>
    </submittedName>
</protein>
<keyword evidence="2" id="KW-0472">Membrane</keyword>
<feature type="region of interest" description="Disordered" evidence="1">
    <location>
        <begin position="108"/>
        <end position="137"/>
    </location>
</feature>
<dbReference type="Proteomes" id="UP000277921">
    <property type="component" value="Unassembled WGS sequence"/>
</dbReference>
<name>A0A3N8PMQ6_9BURK</name>
<keyword evidence="2" id="KW-0812">Transmembrane</keyword>
<accession>A0A3N8PMQ6</accession>
<sequence length="137" mass="15195">MIAARSHILSALHPINRDTCPNVDALPATALTFAPTPFDSAAPLAGDGRRKLWGIYLGQFALNSTLWFFLTWFPTYLVKYRGMDFLTSSPRLKAGDSYRVRNDDAYLRSPRRVPASRSGPTAPALHRLQRGAPAPVR</sequence>
<dbReference type="AlphaFoldDB" id="A0A3N8PMQ6"/>
<dbReference type="InterPro" id="IPR036259">
    <property type="entry name" value="MFS_trans_sf"/>
</dbReference>
<feature type="transmembrane region" description="Helical" evidence="2">
    <location>
        <begin position="53"/>
        <end position="73"/>
    </location>
</feature>
<proteinExistence type="predicted"/>
<evidence type="ECO:0000256" key="1">
    <source>
        <dbReference type="SAM" id="MobiDB-lite"/>
    </source>
</evidence>
<evidence type="ECO:0000313" key="4">
    <source>
        <dbReference type="Proteomes" id="UP000277921"/>
    </source>
</evidence>
<dbReference type="EMBL" id="QTQV01000013">
    <property type="protein sequence ID" value="RQT12555.1"/>
    <property type="molecule type" value="Genomic_DNA"/>
</dbReference>
<evidence type="ECO:0000313" key="3">
    <source>
        <dbReference type="EMBL" id="RQT12555.1"/>
    </source>
</evidence>
<gene>
    <name evidence="3" type="ORF">DF051_21945</name>
</gene>
<comment type="caution">
    <text evidence="3">The sequence shown here is derived from an EMBL/GenBank/DDBJ whole genome shotgun (WGS) entry which is preliminary data.</text>
</comment>
<keyword evidence="2" id="KW-1133">Transmembrane helix</keyword>